<feature type="domain" description="KIB1-4 beta-propeller" evidence="1">
    <location>
        <begin position="23"/>
        <end position="199"/>
    </location>
</feature>
<dbReference type="PANTHER" id="PTHR33165:SF89">
    <property type="entry name" value="DUF295 DOMAIN-CONTAINING PROTEIN"/>
    <property type="match status" value="1"/>
</dbReference>
<name>R7W3R7_AEGTA</name>
<dbReference type="Pfam" id="PF03478">
    <property type="entry name" value="Beta-prop_KIB1-4"/>
    <property type="match status" value="1"/>
</dbReference>
<accession>R7W3R7</accession>
<dbReference type="AlphaFoldDB" id="R7W3R7"/>
<proteinExistence type="predicted"/>
<sequence>MLLRRGQSLRDLQLHGAGLANNDTVALHFGSFRLAVANSGDERWTQIYSYHRIMSILPFPGRIYCATSNNVSLVETQATVVNQPPKLVVVAKHELNKGFWSLNTFKYQLNRRQSWIFLVENNGELILCHRATPRPRTLGEYSVSVYRVNQDAKNTVPLCGLDGKVLFLSKRRSLLVSTRVSPSIKADTAYLCLSVPKNDDVVYTFDLLGGGHVGPKFSSSLRCLARVCKFKMDDVADYLSRYVSNYYFEFIL</sequence>
<dbReference type="InterPro" id="IPR005174">
    <property type="entry name" value="KIB1-4_b-propeller"/>
</dbReference>
<dbReference type="EnsemblPlants" id="EMT01251">
    <property type="protein sequence ID" value="EMT01251"/>
    <property type="gene ID" value="F775_16075"/>
</dbReference>
<dbReference type="PANTHER" id="PTHR33165">
    <property type="entry name" value="F-BOX DOMAIN CONTAINING PROTEIN-LIKE-RELATED"/>
    <property type="match status" value="1"/>
</dbReference>
<reference evidence="2" key="1">
    <citation type="submission" date="2015-06" db="UniProtKB">
        <authorList>
            <consortium name="EnsemblPlants"/>
        </authorList>
    </citation>
    <scope>IDENTIFICATION</scope>
</reference>
<protein>
    <recommendedName>
        <fullName evidence="1">KIB1-4 beta-propeller domain-containing protein</fullName>
    </recommendedName>
</protein>
<evidence type="ECO:0000259" key="1">
    <source>
        <dbReference type="Pfam" id="PF03478"/>
    </source>
</evidence>
<evidence type="ECO:0000313" key="2">
    <source>
        <dbReference type="EnsemblPlants" id="EMT01251"/>
    </source>
</evidence>
<organism evidence="2">
    <name type="scientific">Aegilops tauschii</name>
    <name type="common">Tausch's goatgrass</name>
    <name type="synonym">Aegilops squarrosa</name>
    <dbReference type="NCBI Taxonomy" id="37682"/>
    <lineage>
        <taxon>Eukaryota</taxon>
        <taxon>Viridiplantae</taxon>
        <taxon>Streptophyta</taxon>
        <taxon>Embryophyta</taxon>
        <taxon>Tracheophyta</taxon>
        <taxon>Spermatophyta</taxon>
        <taxon>Magnoliopsida</taxon>
        <taxon>Liliopsida</taxon>
        <taxon>Poales</taxon>
        <taxon>Poaceae</taxon>
        <taxon>BOP clade</taxon>
        <taxon>Pooideae</taxon>
        <taxon>Triticodae</taxon>
        <taxon>Triticeae</taxon>
        <taxon>Triticinae</taxon>
        <taxon>Aegilops</taxon>
    </lineage>
</organism>